<dbReference type="EMBL" id="JBCEWA010000003">
    <property type="protein sequence ID" value="MEL5987709.1"/>
    <property type="molecule type" value="Genomic_DNA"/>
</dbReference>
<evidence type="ECO:0000313" key="1">
    <source>
        <dbReference type="EMBL" id="MEL5987709.1"/>
    </source>
</evidence>
<proteinExistence type="predicted"/>
<reference evidence="1 2" key="1">
    <citation type="submission" date="2024-04" db="EMBL/GenBank/DDBJ databases">
        <authorList>
            <person name="Wu Y.S."/>
            <person name="Zhang L."/>
        </authorList>
    </citation>
    <scope>NUCLEOTIDE SEQUENCE [LARGE SCALE GENOMIC DNA]</scope>
    <source>
        <strain evidence="1 2">KG-01</strain>
    </source>
</reference>
<dbReference type="Proteomes" id="UP001398420">
    <property type="component" value="Unassembled WGS sequence"/>
</dbReference>
<name>A0ABU9LJ06_9BACL</name>
<dbReference type="RefSeq" id="WP_087680852.1">
    <property type="nucleotide sequence ID" value="NZ_CP147847.1"/>
</dbReference>
<keyword evidence="2" id="KW-1185">Reference proteome</keyword>
<protein>
    <submittedName>
        <fullName evidence="1">Uracil-DNA glycosylase</fullName>
    </submittedName>
</protein>
<organism evidence="1 2">
    <name type="scientific">Kurthia gibsonii</name>
    <dbReference type="NCBI Taxonomy" id="33946"/>
    <lineage>
        <taxon>Bacteria</taxon>
        <taxon>Bacillati</taxon>
        <taxon>Bacillota</taxon>
        <taxon>Bacilli</taxon>
        <taxon>Bacillales</taxon>
        <taxon>Caryophanaceae</taxon>
        <taxon>Kurthia</taxon>
    </lineage>
</organism>
<gene>
    <name evidence="1" type="ORF">AAF454_04705</name>
</gene>
<sequence length="58" mass="6708">MKPNCFSCRHFIVTWDPASPRGCRAYGFKTRELPIAVVKRSSGMDCLKFEEKQRGTNR</sequence>
<evidence type="ECO:0000313" key="2">
    <source>
        <dbReference type="Proteomes" id="UP001398420"/>
    </source>
</evidence>
<accession>A0ABU9LJ06</accession>
<comment type="caution">
    <text evidence="1">The sequence shown here is derived from an EMBL/GenBank/DDBJ whole genome shotgun (WGS) entry which is preliminary data.</text>
</comment>